<dbReference type="EMBL" id="CP010554">
    <property type="protein sequence ID" value="AJP47480.1"/>
    <property type="molecule type" value="Genomic_DNA"/>
</dbReference>
<evidence type="ECO:0000313" key="1">
    <source>
        <dbReference type="EMBL" id="AJP47480.1"/>
    </source>
</evidence>
<accession>A0A0C5J665</accession>
<dbReference type="Pfam" id="PF06945">
    <property type="entry name" value="DUF1289"/>
    <property type="match status" value="1"/>
</dbReference>
<dbReference type="HOGENOM" id="CLU_162538_6_2_4"/>
<dbReference type="KEGG" id="rbu:PG1C_01415"/>
<dbReference type="STRING" id="1565605.PG1C_01415"/>
<dbReference type="InterPro" id="IPR010710">
    <property type="entry name" value="DUF1289"/>
</dbReference>
<proteinExistence type="predicted"/>
<keyword evidence="2" id="KW-1185">Reference proteome</keyword>
<sequence length="69" mass="7274">MTAINSPCVNVCRMQGTLCLGCYRTLNEIAGWSQMSDAGKQQVLSAVAKRSVSVAENSDVLPAAQKKSG</sequence>
<protein>
    <recommendedName>
        <fullName evidence="3">Fe-S oxidoreductase</fullName>
    </recommendedName>
</protein>
<evidence type="ECO:0000313" key="2">
    <source>
        <dbReference type="Proteomes" id="UP000061603"/>
    </source>
</evidence>
<gene>
    <name evidence="1" type="ORF">PG1C_01415</name>
</gene>
<organism evidence="1 2">
    <name type="scientific">Rugosibacter aromaticivorans</name>
    <dbReference type="NCBI Taxonomy" id="1565605"/>
    <lineage>
        <taxon>Bacteria</taxon>
        <taxon>Pseudomonadati</taxon>
        <taxon>Pseudomonadota</taxon>
        <taxon>Betaproteobacteria</taxon>
        <taxon>Nitrosomonadales</taxon>
        <taxon>Sterolibacteriaceae</taxon>
        <taxon>Rugosibacter</taxon>
    </lineage>
</organism>
<reference evidence="1 2" key="1">
    <citation type="journal article" date="2015" name="Genome Announc.">
        <title>Complete Genome Sequence of a Novel Bacterium within the Family Rhodocyclaceae That Degrades Polycyclic Aromatic Hydrocarbons.</title>
        <authorList>
            <person name="Singleton D.R."/>
            <person name="Dickey A.N."/>
            <person name="Scholl E.H."/>
            <person name="Wright F.A."/>
            <person name="Aitken M.D."/>
        </authorList>
    </citation>
    <scope>NUCLEOTIDE SEQUENCE [LARGE SCALE GENOMIC DNA]</scope>
    <source>
        <strain evidence="2">PG1-Ca6</strain>
    </source>
</reference>
<dbReference type="RefSeq" id="WP_202635678.1">
    <property type="nucleotide sequence ID" value="NZ_CP010554.1"/>
</dbReference>
<dbReference type="Proteomes" id="UP000061603">
    <property type="component" value="Chromosome"/>
</dbReference>
<dbReference type="PANTHER" id="PTHR35175:SF2">
    <property type="entry name" value="DUF1289 DOMAIN-CONTAINING PROTEIN"/>
    <property type="match status" value="1"/>
</dbReference>
<evidence type="ECO:0008006" key="3">
    <source>
        <dbReference type="Google" id="ProtNLM"/>
    </source>
</evidence>
<dbReference type="AlphaFoldDB" id="A0A0C5J665"/>
<dbReference type="PANTHER" id="PTHR35175">
    <property type="entry name" value="DUF1289 DOMAIN-CONTAINING PROTEIN"/>
    <property type="match status" value="1"/>
</dbReference>
<name>A0A0C5J665_9PROT</name>